<dbReference type="NCBIfam" id="TIGR02167">
    <property type="entry name" value="Liste_lipo_26"/>
    <property type="match status" value="1"/>
</dbReference>
<evidence type="ECO:0000313" key="2">
    <source>
        <dbReference type="Proteomes" id="UP000190868"/>
    </source>
</evidence>
<dbReference type="InterPro" id="IPR011889">
    <property type="entry name" value="Liste_lipo_26"/>
</dbReference>
<gene>
    <name evidence="1" type="ORF">CPIN18021_0255</name>
</gene>
<name>A0A1S6U5Y8_9BACT</name>
<dbReference type="RefSeq" id="WP_078424223.1">
    <property type="nucleotide sequence ID" value="NZ_CP017258.1"/>
</dbReference>
<evidence type="ECO:0008006" key="3">
    <source>
        <dbReference type="Google" id="ProtNLM"/>
    </source>
</evidence>
<dbReference type="InterPro" id="IPR054500">
    <property type="entry name" value="Phage_fiber_rpt"/>
</dbReference>
<dbReference type="AlphaFoldDB" id="A0A1S6U5Y8"/>
<sequence>MIKIIKASNTVETEKDVYSRVEADNTFLKKGEQVKQESVIDDSNKNVNKTYSSNKINELLGDVYTKAQSDDKYALSSALAGYLTTTEASSTYATKIELDSKLTVDTYTSEKNNFATKNELNSVRSAIPSTSGFLTQSSADSRYIRSENANYTTVTDNLASSSPKEALSANQGKVLKELIDKKIDKTSAEFLYLKKAGQTAFDKREQTSLSADLRQSNNFVITPSTKETLSLNNAIAGQTGMIVVMDGSKISGFGSMCKFKVVPKNLYGYELFIYFAVSPTDIKMSHITVNNSNSVESKVQRFKGTYFPLTHTTKDPVYPKYVERGGTPYTFKPNDGLYFSKPPTSFKYLFKNDSNANNSLYFNDPDISLWDTTQITNMADMFYGCKKFNQSLNNLNTENVTDMNSMFWDCYEFNQTLEHFKTDKVIDMSFMFHDCKKFNKNITNWSVGRVTIYQYFAQGSALSKSNVPSKFRNKNANTAWR</sequence>
<reference evidence="2" key="1">
    <citation type="submission" date="2016-09" db="EMBL/GenBank/DDBJ databases">
        <title>Comparative genomics of the Campylobacter concisus group.</title>
        <authorList>
            <person name="Miller W.G."/>
            <person name="Yee E."/>
            <person name="Chapman M.H."/>
            <person name="Huynh S."/>
            <person name="Bono J.L."/>
            <person name="On S.L.W."/>
            <person name="StLeger J."/>
            <person name="Foster G."/>
            <person name="Parker C.T."/>
        </authorList>
    </citation>
    <scope>NUCLEOTIDE SEQUENCE [LARGE SCALE GENOMIC DNA]</scope>
    <source>
        <strain evidence="2">RM18021</strain>
    </source>
</reference>
<protein>
    <recommendedName>
        <fullName evidence="3">DUF285 domain protein</fullName>
    </recommendedName>
</protein>
<dbReference type="Pfam" id="PF03382">
    <property type="entry name" value="DUF285"/>
    <property type="match status" value="1"/>
</dbReference>
<accession>A0A1S6U5Y8</accession>
<keyword evidence="2" id="KW-1185">Reference proteome</keyword>
<dbReference type="InterPro" id="IPR005046">
    <property type="entry name" value="DUF285"/>
</dbReference>
<dbReference type="Proteomes" id="UP000190868">
    <property type="component" value="Chromosome"/>
</dbReference>
<dbReference type="Pfam" id="PF22337">
    <property type="entry name" value="Phage_fiber_rpt"/>
    <property type="match status" value="1"/>
</dbReference>
<dbReference type="EMBL" id="CP017258">
    <property type="protein sequence ID" value="AQW87102.1"/>
    <property type="molecule type" value="Genomic_DNA"/>
</dbReference>
<evidence type="ECO:0000313" key="1">
    <source>
        <dbReference type="EMBL" id="AQW87102.1"/>
    </source>
</evidence>
<organism evidence="1 2">
    <name type="scientific">Campylobacter pinnipediorum subsp. caledonicus</name>
    <dbReference type="NCBI Taxonomy" id="1874362"/>
    <lineage>
        <taxon>Bacteria</taxon>
        <taxon>Pseudomonadati</taxon>
        <taxon>Campylobacterota</taxon>
        <taxon>Epsilonproteobacteria</taxon>
        <taxon>Campylobacterales</taxon>
        <taxon>Campylobacteraceae</taxon>
        <taxon>Campylobacter</taxon>
    </lineage>
</organism>
<proteinExistence type="predicted"/>